<dbReference type="Proteomes" id="UP000030681">
    <property type="component" value="Unassembled WGS sequence"/>
</dbReference>
<dbReference type="AlphaFoldDB" id="A0A081IBU8"/>
<reference evidence="1 2" key="1">
    <citation type="submission" date="2013-02" db="EMBL/GenBank/DDBJ databases">
        <title>The Genome Sequence of Plasmodium vinckei vinckei.</title>
        <authorList>
            <consortium name="The Broad Institute Genome Sequencing Platform"/>
            <consortium name="The Broad Institute Genome Sequencing Center for Infectious Disease"/>
            <person name="Neafsey D."/>
            <person name="Cheeseman I."/>
            <person name="Volkman S."/>
            <person name="Adams J."/>
            <person name="Walker B."/>
            <person name="Young S.K."/>
            <person name="Zeng Q."/>
            <person name="Gargeya S."/>
            <person name="Fitzgerald M."/>
            <person name="Haas B."/>
            <person name="Abouelleil A."/>
            <person name="Alvarado L."/>
            <person name="Arachchi H.M."/>
            <person name="Berlin A.M."/>
            <person name="Chapman S.B."/>
            <person name="Dewar J."/>
            <person name="Goldberg J."/>
            <person name="Griggs A."/>
            <person name="Gujja S."/>
            <person name="Hansen M."/>
            <person name="Howarth C."/>
            <person name="Imamovic A."/>
            <person name="Larimer J."/>
            <person name="McCowan C."/>
            <person name="Murphy C."/>
            <person name="Neiman D."/>
            <person name="Pearson M."/>
            <person name="Priest M."/>
            <person name="Roberts A."/>
            <person name="Saif S."/>
            <person name="Shea T."/>
            <person name="Sisk P."/>
            <person name="Sykes S."/>
            <person name="Wortman J."/>
            <person name="Nusbaum C."/>
            <person name="Birren B."/>
        </authorList>
    </citation>
    <scope>NUCLEOTIDE SEQUENCE [LARGE SCALE GENOMIC DNA]</scope>
    <source>
        <strain evidence="2">vinckei</strain>
    </source>
</reference>
<sequence length="50" mass="5619">THNLKAKISGVKYGINLKSIIQKLQGFNSVGPIVIQLEKNKSTKKIIWKL</sequence>
<evidence type="ECO:0000313" key="2">
    <source>
        <dbReference type="Proteomes" id="UP000030681"/>
    </source>
</evidence>
<feature type="non-terminal residue" evidence="1">
    <location>
        <position position="1"/>
    </location>
</feature>
<accession>A0A081IBU8</accession>
<organism evidence="1 2">
    <name type="scientific">Plasmodium vinckei vinckei</name>
    <dbReference type="NCBI Taxonomy" id="54757"/>
    <lineage>
        <taxon>Eukaryota</taxon>
        <taxon>Sar</taxon>
        <taxon>Alveolata</taxon>
        <taxon>Apicomplexa</taxon>
        <taxon>Aconoidasida</taxon>
        <taxon>Haemosporida</taxon>
        <taxon>Plasmodiidae</taxon>
        <taxon>Plasmodium</taxon>
        <taxon>Plasmodium (Vinckeia)</taxon>
    </lineage>
</organism>
<proteinExistence type="predicted"/>
<gene>
    <name evidence="1" type="ORF">YYE_03744</name>
</gene>
<dbReference type="EMBL" id="KL446952">
    <property type="protein sequence ID" value="KEG01156.1"/>
    <property type="molecule type" value="Genomic_DNA"/>
</dbReference>
<evidence type="ECO:0000313" key="1">
    <source>
        <dbReference type="EMBL" id="KEG01156.1"/>
    </source>
</evidence>
<name>A0A081IBU8_PLAVN</name>
<protein>
    <submittedName>
        <fullName evidence="1">Uncharacterized protein</fullName>
    </submittedName>
</protein>